<dbReference type="InterPro" id="IPR037523">
    <property type="entry name" value="VOC_core"/>
</dbReference>
<dbReference type="SUPFAM" id="SSF54593">
    <property type="entry name" value="Glyoxalase/Bleomycin resistance protein/Dihydroxybiphenyl dioxygenase"/>
    <property type="match status" value="1"/>
</dbReference>
<name>A0ABX6C3R0_9CHLR</name>
<protein>
    <submittedName>
        <fullName evidence="3">VOC family protein</fullName>
    </submittedName>
</protein>
<dbReference type="PANTHER" id="PTHR43048:SF3">
    <property type="entry name" value="METHYLMALONYL-COA EPIMERASE, MITOCHONDRIAL"/>
    <property type="match status" value="1"/>
</dbReference>
<dbReference type="InterPro" id="IPR029068">
    <property type="entry name" value="Glyas_Bleomycin-R_OHBP_Dase"/>
</dbReference>
<dbReference type="Gene3D" id="3.10.180.10">
    <property type="entry name" value="2,3-Dihydroxybiphenyl 1,2-Dioxygenase, domain 1"/>
    <property type="match status" value="1"/>
</dbReference>
<organism evidence="3 4">
    <name type="scientific">Tepidiforma bonchosmolovskayae</name>
    <dbReference type="NCBI Taxonomy" id="2601677"/>
    <lineage>
        <taxon>Bacteria</taxon>
        <taxon>Bacillati</taxon>
        <taxon>Chloroflexota</taxon>
        <taxon>Tepidiformia</taxon>
        <taxon>Tepidiformales</taxon>
        <taxon>Tepidiformaceae</taxon>
        <taxon>Tepidiforma</taxon>
    </lineage>
</organism>
<dbReference type="EMBL" id="CP042829">
    <property type="protein sequence ID" value="QFG03914.1"/>
    <property type="molecule type" value="Genomic_DNA"/>
</dbReference>
<dbReference type="RefSeq" id="WP_158067861.1">
    <property type="nucleotide sequence ID" value="NZ_CP042829.1"/>
</dbReference>
<proteinExistence type="predicted"/>
<dbReference type="InterPro" id="IPR051785">
    <property type="entry name" value="MMCE/EMCE_epimerase"/>
</dbReference>
<evidence type="ECO:0000256" key="1">
    <source>
        <dbReference type="ARBA" id="ARBA00022723"/>
    </source>
</evidence>
<evidence type="ECO:0000313" key="4">
    <source>
        <dbReference type="Proteomes" id="UP000326331"/>
    </source>
</evidence>
<sequence length="142" mass="14817">MDGIGATHIDHIVISSNNSEVVAETFRRNIGIEIRRTMSRPGTGARLAFAKLGDVILEFAGPPEPDPAAEVKARLWGMVLAVADIAAAVERLRGLGYEVTDPRPAVQPGALIATVKSGTGGVPFALIQYNAIPHESPAGAAP</sequence>
<keyword evidence="4" id="KW-1185">Reference proteome</keyword>
<keyword evidence="1" id="KW-0479">Metal-binding</keyword>
<evidence type="ECO:0000313" key="3">
    <source>
        <dbReference type="EMBL" id="QFG03914.1"/>
    </source>
</evidence>
<evidence type="ECO:0000259" key="2">
    <source>
        <dbReference type="PROSITE" id="PS51819"/>
    </source>
</evidence>
<dbReference type="PANTHER" id="PTHR43048">
    <property type="entry name" value="METHYLMALONYL-COA EPIMERASE"/>
    <property type="match status" value="1"/>
</dbReference>
<gene>
    <name evidence="3" type="ORF">Tbon_11655</name>
</gene>
<dbReference type="Pfam" id="PF13669">
    <property type="entry name" value="Glyoxalase_4"/>
    <property type="match status" value="1"/>
</dbReference>
<dbReference type="Proteomes" id="UP000326331">
    <property type="component" value="Chromosome"/>
</dbReference>
<feature type="domain" description="VOC" evidence="2">
    <location>
        <begin position="8"/>
        <end position="129"/>
    </location>
</feature>
<reference evidence="3 4" key="1">
    <citation type="submission" date="2019-10" db="EMBL/GenBank/DDBJ databases">
        <title>Thermopilla bonchosmolovskayae gen. nov., sp. nov., a moderately thermophilic Chloroflexi bacterium from a Chukotka hot spring (Arctic, Russia), representing a novel classis Thermopillaia, which include previously uncultivated lineage OLB14.</title>
        <authorList>
            <person name="Kochetkova T.V."/>
            <person name="Zayulina K.S."/>
            <person name="Zhigarkov V.S."/>
            <person name="Minaev N.V."/>
            <person name="Novikov A."/>
            <person name="Toshchakov S.V."/>
            <person name="Elcheninov A.G."/>
            <person name="Kublanov I.V."/>
        </authorList>
    </citation>
    <scope>NUCLEOTIDE SEQUENCE [LARGE SCALE GENOMIC DNA]</scope>
    <source>
        <strain evidence="3 4">3753O</strain>
    </source>
</reference>
<accession>A0ABX6C3R0</accession>
<dbReference type="PROSITE" id="PS51819">
    <property type="entry name" value="VOC"/>
    <property type="match status" value="1"/>
</dbReference>